<keyword evidence="4" id="KW-0804">Transcription</keyword>
<dbReference type="GO" id="GO:0003677">
    <property type="term" value="F:DNA binding"/>
    <property type="evidence" value="ECO:0007669"/>
    <property type="project" value="UniProtKB-KW"/>
</dbReference>
<protein>
    <submittedName>
        <fullName evidence="6">LysR-family transcriptional regulator</fullName>
    </submittedName>
</protein>
<gene>
    <name evidence="6" type="ORF">KL86APRO_20472</name>
</gene>
<name>A0A212KKJ1_9PROT</name>
<dbReference type="InterPro" id="IPR036390">
    <property type="entry name" value="WH_DNA-bd_sf"/>
</dbReference>
<dbReference type="Gene3D" id="3.40.190.10">
    <property type="entry name" value="Periplasmic binding protein-like II"/>
    <property type="match status" value="2"/>
</dbReference>
<dbReference type="InterPro" id="IPR000847">
    <property type="entry name" value="LysR_HTH_N"/>
</dbReference>
<keyword evidence="2" id="KW-0805">Transcription regulation</keyword>
<sequence length="331" mass="36780">MPHRSRGGLPPSQVFGSIIESFLAACECGSFTQAAKMLGISQSAVSQNVQKLEERIGLPLFDRDVRPIAPRPEATLLRDRLRHHCAEIENVIDMIRESRAIKRVIRIGIVDSLSEKLAPGLVRHLHDYAGQISIMSGIAPSIGGDLIHRDVDIIVSSDPMANVDGLRRHFLLREPSLLILPKAAPLSSLRSPTWRQLAEADLPLIRYSRRSASGRMVDAHLTRLRLHMPFSIEADTTRVMLELVRDGAGWALSTPICLLQGRDLLPELVLGETPRPQFQREIFLIARQEEPESLVDKVLHACRTLLIEEIVPEIDGLLPQFAGQLVCRGGD</sequence>
<feature type="domain" description="HTH lysR-type" evidence="5">
    <location>
        <begin position="22"/>
        <end position="71"/>
    </location>
</feature>
<dbReference type="EMBL" id="FLUO01000002">
    <property type="protein sequence ID" value="SBW12158.1"/>
    <property type="molecule type" value="Genomic_DNA"/>
</dbReference>
<organism evidence="6">
    <name type="scientific">uncultured Alphaproteobacteria bacterium</name>
    <dbReference type="NCBI Taxonomy" id="91750"/>
    <lineage>
        <taxon>Bacteria</taxon>
        <taxon>Pseudomonadati</taxon>
        <taxon>Pseudomonadota</taxon>
        <taxon>Alphaproteobacteria</taxon>
        <taxon>environmental samples</taxon>
    </lineage>
</organism>
<comment type="similarity">
    <text evidence="1">Belongs to the LysR transcriptional regulatory family.</text>
</comment>
<dbReference type="PROSITE" id="PS50931">
    <property type="entry name" value="HTH_LYSR"/>
    <property type="match status" value="1"/>
</dbReference>
<dbReference type="Pfam" id="PF00126">
    <property type="entry name" value="HTH_1"/>
    <property type="match status" value="1"/>
</dbReference>
<proteinExistence type="inferred from homology"/>
<dbReference type="PRINTS" id="PR00039">
    <property type="entry name" value="HTHLYSR"/>
</dbReference>
<evidence type="ECO:0000256" key="4">
    <source>
        <dbReference type="ARBA" id="ARBA00023163"/>
    </source>
</evidence>
<evidence type="ECO:0000313" key="6">
    <source>
        <dbReference type="EMBL" id="SBW12158.1"/>
    </source>
</evidence>
<dbReference type="PANTHER" id="PTHR30346:SF28">
    <property type="entry name" value="HTH-TYPE TRANSCRIPTIONAL REGULATOR CYNR"/>
    <property type="match status" value="1"/>
</dbReference>
<accession>A0A212KKJ1</accession>
<dbReference type="AlphaFoldDB" id="A0A212KKJ1"/>
<dbReference type="Gene3D" id="1.10.10.10">
    <property type="entry name" value="Winged helix-like DNA-binding domain superfamily/Winged helix DNA-binding domain"/>
    <property type="match status" value="1"/>
</dbReference>
<dbReference type="GO" id="GO:0032993">
    <property type="term" value="C:protein-DNA complex"/>
    <property type="evidence" value="ECO:0007669"/>
    <property type="project" value="TreeGrafter"/>
</dbReference>
<dbReference type="GO" id="GO:0003700">
    <property type="term" value="F:DNA-binding transcription factor activity"/>
    <property type="evidence" value="ECO:0007669"/>
    <property type="project" value="InterPro"/>
</dbReference>
<dbReference type="InterPro" id="IPR005119">
    <property type="entry name" value="LysR_subst-bd"/>
</dbReference>
<evidence type="ECO:0000256" key="1">
    <source>
        <dbReference type="ARBA" id="ARBA00009437"/>
    </source>
</evidence>
<dbReference type="Pfam" id="PF03466">
    <property type="entry name" value="LysR_substrate"/>
    <property type="match status" value="1"/>
</dbReference>
<dbReference type="InterPro" id="IPR036388">
    <property type="entry name" value="WH-like_DNA-bd_sf"/>
</dbReference>
<evidence type="ECO:0000256" key="2">
    <source>
        <dbReference type="ARBA" id="ARBA00023015"/>
    </source>
</evidence>
<keyword evidence="3" id="KW-0238">DNA-binding</keyword>
<dbReference type="SUPFAM" id="SSF53850">
    <property type="entry name" value="Periplasmic binding protein-like II"/>
    <property type="match status" value="1"/>
</dbReference>
<dbReference type="PANTHER" id="PTHR30346">
    <property type="entry name" value="TRANSCRIPTIONAL DUAL REGULATOR HCAR-RELATED"/>
    <property type="match status" value="1"/>
</dbReference>
<evidence type="ECO:0000256" key="3">
    <source>
        <dbReference type="ARBA" id="ARBA00023125"/>
    </source>
</evidence>
<evidence type="ECO:0000259" key="5">
    <source>
        <dbReference type="PROSITE" id="PS50931"/>
    </source>
</evidence>
<reference evidence="6" key="1">
    <citation type="submission" date="2016-04" db="EMBL/GenBank/DDBJ databases">
        <authorList>
            <person name="Evans L.H."/>
            <person name="Alamgir A."/>
            <person name="Owens N."/>
            <person name="Weber N.D."/>
            <person name="Virtaneva K."/>
            <person name="Barbian K."/>
            <person name="Babar A."/>
            <person name="Rosenke K."/>
        </authorList>
    </citation>
    <scope>NUCLEOTIDE SEQUENCE</scope>
    <source>
        <strain evidence="6">86</strain>
    </source>
</reference>
<dbReference type="SUPFAM" id="SSF46785">
    <property type="entry name" value="Winged helix' DNA-binding domain"/>
    <property type="match status" value="1"/>
</dbReference>
<dbReference type="CDD" id="cd05466">
    <property type="entry name" value="PBP2_LTTR_substrate"/>
    <property type="match status" value="1"/>
</dbReference>